<dbReference type="Pfam" id="PF00005">
    <property type="entry name" value="ABC_tran"/>
    <property type="match status" value="2"/>
</dbReference>
<dbReference type="RefSeq" id="WP_224309765.1">
    <property type="nucleotide sequence ID" value="NZ_JAHSST010000010.1"/>
</dbReference>
<dbReference type="InterPro" id="IPR050319">
    <property type="entry name" value="ABC_transp_ATP-bind"/>
</dbReference>
<evidence type="ECO:0000256" key="1">
    <source>
        <dbReference type="ARBA" id="ARBA00005417"/>
    </source>
</evidence>
<dbReference type="SUPFAM" id="SSF52540">
    <property type="entry name" value="P-loop containing nucleoside triphosphate hydrolases"/>
    <property type="match status" value="2"/>
</dbReference>
<accession>A0ABS7W826</accession>
<keyword evidence="3" id="KW-0547">Nucleotide-binding</keyword>
<comment type="caution">
    <text evidence="7">The sequence shown here is derived from an EMBL/GenBank/DDBJ whole genome shotgun (WGS) entry which is preliminary data.</text>
</comment>
<evidence type="ECO:0000313" key="8">
    <source>
        <dbReference type="Proteomes" id="UP000758701"/>
    </source>
</evidence>
<dbReference type="InterPro" id="IPR003593">
    <property type="entry name" value="AAA+_ATPase"/>
</dbReference>
<dbReference type="PANTHER" id="PTHR43776:SF7">
    <property type="entry name" value="D,D-DIPEPTIDE TRANSPORT ATP-BINDING PROTEIN DDPF-RELATED"/>
    <property type="match status" value="1"/>
</dbReference>
<feature type="domain" description="ABC transporter" evidence="6">
    <location>
        <begin position="282"/>
        <end position="523"/>
    </location>
</feature>
<dbReference type="InterPro" id="IPR017871">
    <property type="entry name" value="ABC_transporter-like_CS"/>
</dbReference>
<dbReference type="GO" id="GO:0005524">
    <property type="term" value="F:ATP binding"/>
    <property type="evidence" value="ECO:0007669"/>
    <property type="project" value="UniProtKB-KW"/>
</dbReference>
<feature type="domain" description="ABC transporter" evidence="6">
    <location>
        <begin position="5"/>
        <end position="271"/>
    </location>
</feature>
<evidence type="ECO:0000313" key="7">
    <source>
        <dbReference type="EMBL" id="MBZ6154119.1"/>
    </source>
</evidence>
<gene>
    <name evidence="7" type="ORF">KVH32_23620</name>
</gene>
<dbReference type="PROSITE" id="PS00211">
    <property type="entry name" value="ABC_TRANSPORTER_1"/>
    <property type="match status" value="2"/>
</dbReference>
<reference evidence="7 8" key="1">
    <citation type="submission" date="2021-06" db="EMBL/GenBank/DDBJ databases">
        <title>Ecological speciation of a Streptomyces species isolated from different habitats and geographic origins.</title>
        <authorList>
            <person name="Wang J."/>
        </authorList>
    </citation>
    <scope>NUCLEOTIDE SEQUENCE [LARGE SCALE GENOMIC DNA]</scope>
    <source>
        <strain evidence="7 8">FXJ8.012</strain>
    </source>
</reference>
<feature type="compositionally biased region" description="Gly residues" evidence="5">
    <location>
        <begin position="124"/>
        <end position="142"/>
    </location>
</feature>
<keyword evidence="2" id="KW-0813">Transport</keyword>
<proteinExistence type="inferred from homology"/>
<evidence type="ECO:0000256" key="4">
    <source>
        <dbReference type="ARBA" id="ARBA00022840"/>
    </source>
</evidence>
<evidence type="ECO:0000259" key="6">
    <source>
        <dbReference type="PROSITE" id="PS50893"/>
    </source>
</evidence>
<dbReference type="Gene3D" id="3.40.50.300">
    <property type="entry name" value="P-loop containing nucleotide triphosphate hydrolases"/>
    <property type="match status" value="2"/>
</dbReference>
<evidence type="ECO:0000256" key="5">
    <source>
        <dbReference type="SAM" id="MobiDB-lite"/>
    </source>
</evidence>
<comment type="similarity">
    <text evidence="1">Belongs to the ABC transporter superfamily.</text>
</comment>
<dbReference type="SMART" id="SM00382">
    <property type="entry name" value="AAA"/>
    <property type="match status" value="2"/>
</dbReference>
<name>A0ABS7W826_STROV</name>
<dbReference type="PANTHER" id="PTHR43776">
    <property type="entry name" value="TRANSPORT ATP-BINDING PROTEIN"/>
    <property type="match status" value="1"/>
</dbReference>
<feature type="region of interest" description="Disordered" evidence="5">
    <location>
        <begin position="531"/>
        <end position="551"/>
    </location>
</feature>
<dbReference type="InterPro" id="IPR027417">
    <property type="entry name" value="P-loop_NTPase"/>
</dbReference>
<sequence length="551" mass="57594">MEPVIEVGGLTARADGALLLDGVDLTVRSGGVTALVGPSGSGKTTLALALLGEAAPGVRLRGSVRVAGVDVVGEEGPTRAARDVRGRVVSYMPQHPAHALNPARRIGSVLTELARLHRPDGTDDSGGTGRAGGTGGTGGGRSAAGREHAAGALRAAGLPDDPGFRRRFPHQFSGGQRQRVALAQVLACGPSVLVLDEPSTGLDTVARLRLADRLTRLAADGYALLLLSHDHDLVRAVAARTVTLDRGRVAAAGPTAEVLPAPAAPPPPVAATAPVRPSGAVLEARGLTAWLHAGRRGEVLRDVAVRVPEGGCTAVVGPSGSGKTVLARCLAGLHERHRGHLAFRGEPLPVLRRRTARQIRGVQYVWQEVRGSFDERRTVLEQVARTAVRLRGLTPPEAERQARAVWERLGLSAEHTARHAASLSGGELQRAALSRALLAEPGVLICDEITTALDSVSTELVTAEITRLREESDTAVLWIGHDLALVERLADDLVVLDSGGVVDSGDSRTVLGAPRSETTRLLLRSRHLGTAGPAALEPVPPGVQRKEHLQP</sequence>
<keyword evidence="8" id="KW-1185">Reference proteome</keyword>
<dbReference type="Proteomes" id="UP000758701">
    <property type="component" value="Unassembled WGS sequence"/>
</dbReference>
<evidence type="ECO:0000256" key="2">
    <source>
        <dbReference type="ARBA" id="ARBA00022448"/>
    </source>
</evidence>
<feature type="region of interest" description="Disordered" evidence="5">
    <location>
        <begin position="117"/>
        <end position="147"/>
    </location>
</feature>
<evidence type="ECO:0000256" key="3">
    <source>
        <dbReference type="ARBA" id="ARBA00022741"/>
    </source>
</evidence>
<organism evidence="7 8">
    <name type="scientific">Streptomyces olivaceus</name>
    <dbReference type="NCBI Taxonomy" id="47716"/>
    <lineage>
        <taxon>Bacteria</taxon>
        <taxon>Bacillati</taxon>
        <taxon>Actinomycetota</taxon>
        <taxon>Actinomycetes</taxon>
        <taxon>Kitasatosporales</taxon>
        <taxon>Streptomycetaceae</taxon>
        <taxon>Streptomyces</taxon>
    </lineage>
</organism>
<keyword evidence="4 7" id="KW-0067">ATP-binding</keyword>
<protein>
    <submittedName>
        <fullName evidence="7">ATP-binding cassette domain-containing protein</fullName>
    </submittedName>
</protein>
<dbReference type="InterPro" id="IPR003439">
    <property type="entry name" value="ABC_transporter-like_ATP-bd"/>
</dbReference>
<dbReference type="PROSITE" id="PS50893">
    <property type="entry name" value="ABC_TRANSPORTER_2"/>
    <property type="match status" value="2"/>
</dbReference>
<dbReference type="EMBL" id="JAHSTP010000010">
    <property type="protein sequence ID" value="MBZ6154119.1"/>
    <property type="molecule type" value="Genomic_DNA"/>
</dbReference>